<evidence type="ECO:0000256" key="2">
    <source>
        <dbReference type="ARBA" id="ARBA00023002"/>
    </source>
</evidence>
<dbReference type="CDD" id="cd05233">
    <property type="entry name" value="SDR_c"/>
    <property type="match status" value="1"/>
</dbReference>
<dbReference type="GO" id="GO:0016616">
    <property type="term" value="F:oxidoreductase activity, acting on the CH-OH group of donors, NAD or NADP as acceptor"/>
    <property type="evidence" value="ECO:0007669"/>
    <property type="project" value="TreeGrafter"/>
</dbReference>
<dbReference type="SUPFAM" id="SSF51735">
    <property type="entry name" value="NAD(P)-binding Rossmann-fold domains"/>
    <property type="match status" value="1"/>
</dbReference>
<keyword evidence="2" id="KW-0560">Oxidoreductase</keyword>
<comment type="caution">
    <text evidence="4">The sequence shown here is derived from an EMBL/GenBank/DDBJ whole genome shotgun (WGS) entry which is preliminary data.</text>
</comment>
<name>A0A3N0GWQ5_9ACTN</name>
<dbReference type="Pfam" id="PF00106">
    <property type="entry name" value="adh_short"/>
    <property type="match status" value="1"/>
</dbReference>
<proteinExistence type="inferred from homology"/>
<dbReference type="PRINTS" id="PR00081">
    <property type="entry name" value="GDHRDH"/>
</dbReference>
<dbReference type="RefSeq" id="WP_123221481.1">
    <property type="nucleotide sequence ID" value="NZ_RJSF01000007.1"/>
</dbReference>
<dbReference type="InterPro" id="IPR036291">
    <property type="entry name" value="NAD(P)-bd_dom_sf"/>
</dbReference>
<gene>
    <name evidence="4" type="ORF">EFL26_03350</name>
</gene>
<dbReference type="AlphaFoldDB" id="A0A3N0GWQ5"/>
<dbReference type="OrthoDB" id="9775296at2"/>
<dbReference type="Proteomes" id="UP000279994">
    <property type="component" value="Unassembled WGS sequence"/>
</dbReference>
<evidence type="ECO:0000256" key="1">
    <source>
        <dbReference type="ARBA" id="ARBA00006484"/>
    </source>
</evidence>
<sequence length="278" mass="28658">MRSAQRSLQGRVVAVTGGARGIGDATARALAAAGARVAIGDLDVELATQAAQAYAGLALPLDVTSEASFAGFLDKVEAEFGRVDGLVNNAGIMVIGRHLDTPLDAQLRQLDINLRGVIIGCHEVAPRMVRAGGGQIVNIASLAGRIPSAGSAVYSGTKAAVIALSEALDAELASSGVRVSAVLPSFTSTGLIDGTTAPKLSPPISPEQVAAAVVGLLGKHRPVAAVPRRLAFGSTQWAALPTPVKRWLGRWSGLDTMFTEYDHTARAAYEERTSGKTT</sequence>
<dbReference type="NCBIfam" id="NF005878">
    <property type="entry name" value="PRK07825.1"/>
    <property type="match status" value="1"/>
</dbReference>
<organism evidence="4 5">
    <name type="scientific">Nocardioides pocheonensis</name>
    <dbReference type="NCBI Taxonomy" id="661485"/>
    <lineage>
        <taxon>Bacteria</taxon>
        <taxon>Bacillati</taxon>
        <taxon>Actinomycetota</taxon>
        <taxon>Actinomycetes</taxon>
        <taxon>Propionibacteriales</taxon>
        <taxon>Nocardioidaceae</taxon>
        <taxon>Nocardioides</taxon>
    </lineage>
</organism>
<evidence type="ECO:0000313" key="5">
    <source>
        <dbReference type="Proteomes" id="UP000279994"/>
    </source>
</evidence>
<dbReference type="Gene3D" id="3.40.50.720">
    <property type="entry name" value="NAD(P)-binding Rossmann-like Domain"/>
    <property type="match status" value="1"/>
</dbReference>
<dbReference type="PANTHER" id="PTHR24322">
    <property type="entry name" value="PKSB"/>
    <property type="match status" value="1"/>
</dbReference>
<dbReference type="PRINTS" id="PR00080">
    <property type="entry name" value="SDRFAMILY"/>
</dbReference>
<accession>A0A3N0GWQ5</accession>
<dbReference type="PANTHER" id="PTHR24322:SF736">
    <property type="entry name" value="RETINOL DEHYDROGENASE 10"/>
    <property type="match status" value="1"/>
</dbReference>
<evidence type="ECO:0000256" key="3">
    <source>
        <dbReference type="RuleBase" id="RU000363"/>
    </source>
</evidence>
<keyword evidence="5" id="KW-1185">Reference proteome</keyword>
<dbReference type="EMBL" id="RJSF01000007">
    <property type="protein sequence ID" value="RNM16588.1"/>
    <property type="molecule type" value="Genomic_DNA"/>
</dbReference>
<dbReference type="InterPro" id="IPR002347">
    <property type="entry name" value="SDR_fam"/>
</dbReference>
<evidence type="ECO:0000313" key="4">
    <source>
        <dbReference type="EMBL" id="RNM16588.1"/>
    </source>
</evidence>
<protein>
    <submittedName>
        <fullName evidence="4">SDR family oxidoreductase</fullName>
    </submittedName>
</protein>
<reference evidence="4 5" key="1">
    <citation type="submission" date="2018-11" db="EMBL/GenBank/DDBJ databases">
        <authorList>
            <person name="Li F."/>
        </authorList>
    </citation>
    <scope>NUCLEOTIDE SEQUENCE [LARGE SCALE GENOMIC DNA]</scope>
    <source>
        <strain evidence="4 5">Gsoil 818</strain>
    </source>
</reference>
<comment type="similarity">
    <text evidence="1 3">Belongs to the short-chain dehydrogenases/reductases (SDR) family.</text>
</comment>